<protein>
    <submittedName>
        <fullName evidence="1">Uncharacterized protein</fullName>
    </submittedName>
</protein>
<organism evidence="1">
    <name type="scientific">uncultured Caudovirales phage</name>
    <dbReference type="NCBI Taxonomy" id="2100421"/>
    <lineage>
        <taxon>Viruses</taxon>
        <taxon>Duplodnaviria</taxon>
        <taxon>Heunggongvirae</taxon>
        <taxon>Uroviricota</taxon>
        <taxon>Caudoviricetes</taxon>
        <taxon>Peduoviridae</taxon>
        <taxon>Maltschvirus</taxon>
        <taxon>Maltschvirus maltsch</taxon>
    </lineage>
</organism>
<dbReference type="EMBL" id="LR796147">
    <property type="protein sequence ID" value="CAB4121446.1"/>
    <property type="molecule type" value="Genomic_DNA"/>
</dbReference>
<evidence type="ECO:0000313" key="1">
    <source>
        <dbReference type="EMBL" id="CAB4121446.1"/>
    </source>
</evidence>
<name>A0A6J5KJW7_9CAUD</name>
<gene>
    <name evidence="1" type="ORF">UFOVP11_29</name>
</gene>
<accession>A0A6J5KJW7</accession>
<reference evidence="1" key="1">
    <citation type="submission" date="2020-04" db="EMBL/GenBank/DDBJ databases">
        <authorList>
            <person name="Chiriac C."/>
            <person name="Salcher M."/>
            <person name="Ghai R."/>
            <person name="Kavagutti S V."/>
        </authorList>
    </citation>
    <scope>NUCLEOTIDE SEQUENCE</scope>
</reference>
<proteinExistence type="predicted"/>
<sequence>MANFQNNIADYAKAIQYQLNSILSPVPVYINFNRNYATEPKFLTWQLRNVHQPVYTGQNQGNKGIDRPVFQMNLYTKTEADAFNLTNTILQSLHGYSGQFGGSAGFWIAKADVYVLYNTYDNEIGLQQIVMDCTLDIPN</sequence>